<organism evidence="2 3">
    <name type="scientific">Tritrichomonas foetus</name>
    <dbReference type="NCBI Taxonomy" id="1144522"/>
    <lineage>
        <taxon>Eukaryota</taxon>
        <taxon>Metamonada</taxon>
        <taxon>Parabasalia</taxon>
        <taxon>Tritrichomonadida</taxon>
        <taxon>Tritrichomonadidae</taxon>
        <taxon>Tritrichomonas</taxon>
    </lineage>
</organism>
<sequence length="73" mass="8360">MDYEDTTFNPNLIVPPRYETNPLDIENILSMRSQDIHSKQQVARRASNTCHCCNYESGAVIHNDLARSFPHLA</sequence>
<protein>
    <submittedName>
        <fullName evidence="2">Uncharacterized protein</fullName>
    </submittedName>
</protein>
<dbReference type="EMBL" id="MLAK01000561">
    <property type="protein sequence ID" value="OHT12527.1"/>
    <property type="molecule type" value="Genomic_DNA"/>
</dbReference>
<gene>
    <name evidence="2" type="ORF">TRFO_17572</name>
</gene>
<dbReference type="VEuPathDB" id="TrichDB:TRFO_17572"/>
<dbReference type="GeneID" id="94834367"/>
<evidence type="ECO:0000313" key="2">
    <source>
        <dbReference type="EMBL" id="OHT12527.1"/>
    </source>
</evidence>
<reference evidence="1" key="3">
    <citation type="journal article" date="2017" name="Biol. Cell">
        <title>The costa of trichomonads: A complex macromolecular cytoskeleton structure made of uncommon proteins.</title>
        <authorList>
            <person name="de Andrade Rosa I."/>
            <person name="Brigido M.C."/>
            <person name="de Oliveira Santos E."/>
            <person name="Gonzaga L."/>
            <person name="Zingali R.B."/>
            <person name="de Vasconcelos A.T."/>
            <person name="de Souza W."/>
            <person name="Benchimol M."/>
        </authorList>
    </citation>
    <scope>NUCLEOTIDE SEQUENCE</scope>
    <source>
        <strain evidence="1">17572</strain>
    </source>
</reference>
<accession>A0A1J4KMJ3</accession>
<keyword evidence="3" id="KW-1185">Reference proteome</keyword>
<dbReference type="EMBL" id="KX579616">
    <property type="protein sequence ID" value="ARM19848.1"/>
    <property type="molecule type" value="Genomic_DNA"/>
</dbReference>
<reference evidence="1" key="1">
    <citation type="submission" date="2016-07" db="EMBL/GenBank/DDBJ databases">
        <authorList>
            <person name="Rosa I.A."/>
            <person name="Brigido M.C."/>
            <person name="Santos E.O."/>
            <person name="Almeida L.G.P."/>
            <person name="Zingalli R.B."/>
            <person name="Vasconcelos A.T.R."/>
            <person name="Souza W."/>
            <person name="Benchimol M."/>
        </authorList>
    </citation>
    <scope>NUCLEOTIDE SEQUENCE</scope>
    <source>
        <strain evidence="1">17572</strain>
    </source>
</reference>
<evidence type="ECO:0000313" key="1">
    <source>
        <dbReference type="EMBL" id="ARM19848.1"/>
    </source>
</evidence>
<dbReference type="RefSeq" id="XP_068365663.1">
    <property type="nucleotide sequence ID" value="XM_068499663.1"/>
</dbReference>
<name>A0A1J4KMJ3_9EUKA</name>
<proteinExistence type="predicted"/>
<reference evidence="2 3" key="2">
    <citation type="submission" date="2016-10" db="EMBL/GenBank/DDBJ databases">
        <authorList>
            <person name="Benchimol M."/>
            <person name="Almeida L.G."/>
            <person name="Vasconcelos A.T."/>
            <person name="Perreira-Neves A."/>
            <person name="Rosa I.A."/>
            <person name="Tasca T."/>
            <person name="Bogo M.R."/>
            <person name="de Souza W."/>
        </authorList>
    </citation>
    <scope>NUCLEOTIDE SEQUENCE [LARGE SCALE GENOMIC DNA]</scope>
    <source>
        <strain evidence="2 3">K</strain>
    </source>
</reference>
<dbReference type="Proteomes" id="UP000179807">
    <property type="component" value="Unassembled WGS sequence"/>
</dbReference>
<dbReference type="AlphaFoldDB" id="A0A1J4KMJ3"/>
<evidence type="ECO:0000313" key="3">
    <source>
        <dbReference type="Proteomes" id="UP000179807"/>
    </source>
</evidence>